<feature type="transmembrane region" description="Helical" evidence="10">
    <location>
        <begin position="74"/>
        <end position="98"/>
    </location>
</feature>
<dbReference type="InterPro" id="IPR019823">
    <property type="entry name" value="Mechanosensitive_channel_CS"/>
</dbReference>
<dbReference type="AlphaFoldDB" id="A0A5K7XEY7"/>
<name>A0A5K7XEY7_9BACT</name>
<feature type="transmembrane region" description="Helical" evidence="10">
    <location>
        <begin position="21"/>
        <end position="48"/>
    </location>
</feature>
<dbReference type="HAMAP" id="MF_00115">
    <property type="entry name" value="MscL"/>
    <property type="match status" value="1"/>
</dbReference>
<evidence type="ECO:0000313" key="11">
    <source>
        <dbReference type="EMBL" id="BBO32896.1"/>
    </source>
</evidence>
<evidence type="ECO:0000256" key="10">
    <source>
        <dbReference type="HAMAP-Rule" id="MF_00115"/>
    </source>
</evidence>
<keyword evidence="5 10" id="KW-0812">Transmembrane</keyword>
<comment type="subunit">
    <text evidence="10">Homopentamer.</text>
</comment>
<organism evidence="11 12">
    <name type="scientific">Lacipirellula parvula</name>
    <dbReference type="NCBI Taxonomy" id="2650471"/>
    <lineage>
        <taxon>Bacteria</taxon>
        <taxon>Pseudomonadati</taxon>
        <taxon>Planctomycetota</taxon>
        <taxon>Planctomycetia</taxon>
        <taxon>Pirellulales</taxon>
        <taxon>Lacipirellulaceae</taxon>
        <taxon>Lacipirellula</taxon>
    </lineage>
</organism>
<comment type="function">
    <text evidence="10">Channel that opens in response to stretch forces in the membrane lipid bilayer. May participate in the regulation of osmotic pressure changes within the cell.</text>
</comment>
<keyword evidence="9 10" id="KW-0407">Ion channel</keyword>
<comment type="subcellular location">
    <subcellularLocation>
        <location evidence="1 10">Cell membrane</location>
        <topology evidence="1 10">Multi-pass membrane protein</topology>
    </subcellularLocation>
</comment>
<evidence type="ECO:0000256" key="1">
    <source>
        <dbReference type="ARBA" id="ARBA00004651"/>
    </source>
</evidence>
<accession>A0A5K7XEY7</accession>
<dbReference type="PRINTS" id="PR01264">
    <property type="entry name" value="MECHCHANNEL"/>
</dbReference>
<evidence type="ECO:0000256" key="8">
    <source>
        <dbReference type="ARBA" id="ARBA00023136"/>
    </source>
</evidence>
<dbReference type="PANTHER" id="PTHR30266:SF2">
    <property type="entry name" value="LARGE-CONDUCTANCE MECHANOSENSITIVE CHANNEL"/>
    <property type="match status" value="1"/>
</dbReference>
<dbReference type="Pfam" id="PF01741">
    <property type="entry name" value="MscL"/>
    <property type="match status" value="1"/>
</dbReference>
<keyword evidence="4 10" id="KW-1003">Cell membrane</keyword>
<evidence type="ECO:0000256" key="5">
    <source>
        <dbReference type="ARBA" id="ARBA00022692"/>
    </source>
</evidence>
<dbReference type="InterPro" id="IPR001185">
    <property type="entry name" value="MS_channel"/>
</dbReference>
<gene>
    <name evidence="10" type="primary">mscL</name>
    <name evidence="11" type="ORF">PLANPX_2508</name>
</gene>
<evidence type="ECO:0000256" key="2">
    <source>
        <dbReference type="ARBA" id="ARBA00007254"/>
    </source>
</evidence>
<dbReference type="InterPro" id="IPR036019">
    <property type="entry name" value="MscL_channel"/>
</dbReference>
<dbReference type="RefSeq" id="WP_152098780.1">
    <property type="nucleotide sequence ID" value="NZ_AP021861.1"/>
</dbReference>
<evidence type="ECO:0000256" key="6">
    <source>
        <dbReference type="ARBA" id="ARBA00022989"/>
    </source>
</evidence>
<evidence type="ECO:0000256" key="4">
    <source>
        <dbReference type="ARBA" id="ARBA00022475"/>
    </source>
</evidence>
<sequence length="132" mass="14385">MGLLSEFKKFAMRGNVVDMAVGVVIGGAFGLIVTEIVGKVITPIIGYLQGGVDFKERVYTLQLPEIADGMKPPVIGYGAVLQAILNFIIVAFVLFLVIKAMNRMVKKEEAAPAPPSEEILLLREIRDALNKR</sequence>
<evidence type="ECO:0000313" key="12">
    <source>
        <dbReference type="Proteomes" id="UP000326837"/>
    </source>
</evidence>
<keyword evidence="6 10" id="KW-1133">Transmembrane helix</keyword>
<protein>
    <recommendedName>
        <fullName evidence="10">Large-conductance mechanosensitive channel</fullName>
    </recommendedName>
</protein>
<dbReference type="PROSITE" id="PS01327">
    <property type="entry name" value="MSCL"/>
    <property type="match status" value="1"/>
</dbReference>
<keyword evidence="7 10" id="KW-0406">Ion transport</keyword>
<keyword evidence="3 10" id="KW-0813">Transport</keyword>
<dbReference type="InterPro" id="IPR037673">
    <property type="entry name" value="MSC/AndL"/>
</dbReference>
<dbReference type="NCBIfam" id="NF001843">
    <property type="entry name" value="PRK00567.1-4"/>
    <property type="match status" value="1"/>
</dbReference>
<evidence type="ECO:0000256" key="3">
    <source>
        <dbReference type="ARBA" id="ARBA00022448"/>
    </source>
</evidence>
<keyword evidence="12" id="KW-1185">Reference proteome</keyword>
<dbReference type="SUPFAM" id="SSF81330">
    <property type="entry name" value="Gated mechanosensitive channel"/>
    <property type="match status" value="1"/>
</dbReference>
<evidence type="ECO:0000256" key="9">
    <source>
        <dbReference type="ARBA" id="ARBA00023303"/>
    </source>
</evidence>
<dbReference type="NCBIfam" id="TIGR00220">
    <property type="entry name" value="mscL"/>
    <property type="match status" value="1"/>
</dbReference>
<evidence type="ECO:0000256" key="7">
    <source>
        <dbReference type="ARBA" id="ARBA00023065"/>
    </source>
</evidence>
<dbReference type="PANTHER" id="PTHR30266">
    <property type="entry name" value="MECHANOSENSITIVE CHANNEL MSCL"/>
    <property type="match status" value="1"/>
</dbReference>
<dbReference type="Proteomes" id="UP000326837">
    <property type="component" value="Chromosome"/>
</dbReference>
<dbReference type="KEGG" id="lpav:PLANPX_2508"/>
<dbReference type="EMBL" id="AP021861">
    <property type="protein sequence ID" value="BBO32896.1"/>
    <property type="molecule type" value="Genomic_DNA"/>
</dbReference>
<dbReference type="GO" id="GO:0005886">
    <property type="term" value="C:plasma membrane"/>
    <property type="evidence" value="ECO:0007669"/>
    <property type="project" value="UniProtKB-SubCell"/>
</dbReference>
<proteinExistence type="inferred from homology"/>
<keyword evidence="8 10" id="KW-0472">Membrane</keyword>
<dbReference type="Gene3D" id="1.10.1200.120">
    <property type="entry name" value="Large-conductance mechanosensitive channel, MscL, domain 1"/>
    <property type="match status" value="1"/>
</dbReference>
<comment type="similarity">
    <text evidence="2 10">Belongs to the MscL family.</text>
</comment>
<reference evidence="12" key="1">
    <citation type="submission" date="2019-10" db="EMBL/GenBank/DDBJ databases">
        <title>Lacipirellula parvula gen. nov., sp. nov., representing a lineage of planctomycetes widespread in freshwater anoxic habitats, and description of the family Lacipirellulaceae.</title>
        <authorList>
            <person name="Dedysh S.N."/>
            <person name="Kulichevskaya I.S."/>
            <person name="Beletsky A.V."/>
            <person name="Rakitin A.L."/>
            <person name="Mardanov A.V."/>
            <person name="Ivanova A.A."/>
            <person name="Saltykova V.X."/>
            <person name="Rijpstra W.I.C."/>
            <person name="Sinninghe Damste J.S."/>
            <person name="Ravin N.V."/>
        </authorList>
    </citation>
    <scope>NUCLEOTIDE SEQUENCE [LARGE SCALE GENOMIC DNA]</scope>
    <source>
        <strain evidence="12">PX69</strain>
    </source>
</reference>
<dbReference type="GO" id="GO:0008381">
    <property type="term" value="F:mechanosensitive monoatomic ion channel activity"/>
    <property type="evidence" value="ECO:0007669"/>
    <property type="project" value="UniProtKB-UniRule"/>
</dbReference>